<organism evidence="2 3">
    <name type="scientific">Pseudoalteromonas luteoviolacea</name>
    <dbReference type="NCBI Taxonomy" id="43657"/>
    <lineage>
        <taxon>Bacteria</taxon>
        <taxon>Pseudomonadati</taxon>
        <taxon>Pseudomonadota</taxon>
        <taxon>Gammaproteobacteria</taxon>
        <taxon>Alteromonadales</taxon>
        <taxon>Pseudoalteromonadaceae</taxon>
        <taxon>Pseudoalteromonas</taxon>
    </lineage>
</organism>
<keyword evidence="1" id="KW-0732">Signal</keyword>
<reference evidence="3" key="1">
    <citation type="submission" date="2016-07" db="EMBL/GenBank/DDBJ databases">
        <authorList>
            <person name="Florea S."/>
            <person name="Webb J.S."/>
            <person name="Jaromczyk J."/>
            <person name="Schardl C.L."/>
        </authorList>
    </citation>
    <scope>NUCLEOTIDE SEQUENCE [LARGE SCALE GENOMIC DNA]</scope>
    <source>
        <strain evidence="3">IPB1</strain>
    </source>
</reference>
<dbReference type="Proteomes" id="UP000093366">
    <property type="component" value="Unassembled WGS sequence"/>
</dbReference>
<evidence type="ECO:0000256" key="1">
    <source>
        <dbReference type="SAM" id="SignalP"/>
    </source>
</evidence>
<feature type="signal peptide" evidence="1">
    <location>
        <begin position="1"/>
        <end position="22"/>
    </location>
</feature>
<proteinExistence type="predicted"/>
<evidence type="ECO:0000313" key="2">
    <source>
        <dbReference type="EMBL" id="OCQ21988.1"/>
    </source>
</evidence>
<dbReference type="RefSeq" id="WP_065790193.1">
    <property type="nucleotide sequence ID" value="NZ_MAUJ01000002.1"/>
</dbReference>
<dbReference type="AlphaFoldDB" id="A0A1C0TRU8"/>
<dbReference type="EMBL" id="MAUJ01000002">
    <property type="protein sequence ID" value="OCQ21988.1"/>
    <property type="molecule type" value="Genomic_DNA"/>
</dbReference>
<gene>
    <name evidence="2" type="ORF">A7985_09275</name>
</gene>
<evidence type="ECO:0000313" key="3">
    <source>
        <dbReference type="Proteomes" id="UP000093366"/>
    </source>
</evidence>
<name>A0A1C0TRU8_9GAMM</name>
<comment type="caution">
    <text evidence="2">The sequence shown here is derived from an EMBL/GenBank/DDBJ whole genome shotgun (WGS) entry which is preliminary data.</text>
</comment>
<accession>A0A1C0TRU8</accession>
<protein>
    <submittedName>
        <fullName evidence="2">Uncharacterized protein</fullName>
    </submittedName>
</protein>
<sequence length="332" mass="36712">MKTILKTLAVACALSTSAGVMANNLDSEQQRYVYDIQEIGADQQANFATPQAFITTELVRGWILDGAKSAIKGGVKDFLKGMLFGSEPTGPQIVRLHEEDLQRIEQLVSGVVITDAVYSLKSDLAAFGTTFDYYQDSLNGTNFDSAILASLLQYVNSLQHHRAYDANYNSNAYALTTSYSTMATLNLAVLTERHVKGFLSASYVKYQAGLMADKLSQLGNLVNTRAARLGGVRMIGSRCWDIRDFSELKSTELHTDQIADYSDAENMPMAPLDCIYIASFPGKSSRFFNASQMGDIHAEEAAYEWLMQTRAEYRTEIKGADFDEVVSKLRSL</sequence>
<dbReference type="OrthoDB" id="6309012at2"/>
<feature type="chain" id="PRO_5008646293" evidence="1">
    <location>
        <begin position="23"/>
        <end position="332"/>
    </location>
</feature>